<evidence type="ECO:0000256" key="3">
    <source>
        <dbReference type="ARBA" id="ARBA00022475"/>
    </source>
</evidence>
<dbReference type="PANTHER" id="PTHR42781">
    <property type="entry name" value="SPERMIDINE/PUTRESCINE IMPORT ATP-BINDING PROTEIN POTA"/>
    <property type="match status" value="1"/>
</dbReference>
<dbReference type="InterPro" id="IPR003439">
    <property type="entry name" value="ABC_transporter-like_ATP-bd"/>
</dbReference>
<feature type="compositionally biased region" description="Polar residues" evidence="9">
    <location>
        <begin position="9"/>
        <end position="34"/>
    </location>
</feature>
<dbReference type="GO" id="GO:0016887">
    <property type="term" value="F:ATP hydrolysis activity"/>
    <property type="evidence" value="ECO:0007669"/>
    <property type="project" value="InterPro"/>
</dbReference>
<feature type="domain" description="ABC transporter" evidence="10">
    <location>
        <begin position="65"/>
        <end position="295"/>
    </location>
</feature>
<dbReference type="GO" id="GO:0022857">
    <property type="term" value="F:transmembrane transporter activity"/>
    <property type="evidence" value="ECO:0007669"/>
    <property type="project" value="InterPro"/>
</dbReference>
<keyword evidence="6 11" id="KW-0067">ATP-binding</keyword>
<dbReference type="InterPro" id="IPR017871">
    <property type="entry name" value="ABC_transporter-like_CS"/>
</dbReference>
<dbReference type="EMBL" id="QURL01000016">
    <property type="protein sequence ID" value="RFC61783.1"/>
    <property type="molecule type" value="Genomic_DNA"/>
</dbReference>
<dbReference type="Proteomes" id="UP000264310">
    <property type="component" value="Unassembled WGS sequence"/>
</dbReference>
<dbReference type="InterPro" id="IPR003593">
    <property type="entry name" value="AAA+_ATPase"/>
</dbReference>
<dbReference type="InterPro" id="IPR050093">
    <property type="entry name" value="ABC_SmlMolc_Importer"/>
</dbReference>
<gene>
    <name evidence="11" type="ORF">DYI37_19465</name>
</gene>
<dbReference type="SUPFAM" id="SSF50331">
    <property type="entry name" value="MOP-like"/>
    <property type="match status" value="1"/>
</dbReference>
<comment type="caution">
    <text evidence="11">The sequence shown here is derived from an EMBL/GenBank/DDBJ whole genome shotgun (WGS) entry which is preliminary data.</text>
</comment>
<dbReference type="FunFam" id="3.40.50.300:FF:000425">
    <property type="entry name" value="Probable ABC transporter, ATP-binding subunit"/>
    <property type="match status" value="1"/>
</dbReference>
<dbReference type="OrthoDB" id="9802264at2"/>
<dbReference type="PANTHER" id="PTHR42781:SF5">
    <property type="entry name" value="PUTRESCINE TRANSPORT ATP-BINDING PROTEIN POTG"/>
    <property type="match status" value="1"/>
</dbReference>
<dbReference type="PROSITE" id="PS00211">
    <property type="entry name" value="ABC_TRANSPORTER_1"/>
    <property type="match status" value="1"/>
</dbReference>
<comment type="similarity">
    <text evidence="1">Belongs to the ABC transporter superfamily.</text>
</comment>
<keyword evidence="12" id="KW-1185">Reference proteome</keyword>
<reference evidence="11 12" key="1">
    <citation type="submission" date="2018-08" db="EMBL/GenBank/DDBJ databases">
        <title>Fulvimarina sp. 85, whole genome shotgun sequence.</title>
        <authorList>
            <person name="Tuo L."/>
        </authorList>
    </citation>
    <scope>NUCLEOTIDE SEQUENCE [LARGE SCALE GENOMIC DNA]</scope>
    <source>
        <strain evidence="11 12">85</strain>
    </source>
</reference>
<dbReference type="AlphaFoldDB" id="A0A371WXS7"/>
<accession>A0A371WXS7</accession>
<keyword evidence="3" id="KW-1003">Cell membrane</keyword>
<keyword evidence="8" id="KW-0472">Membrane</keyword>
<evidence type="ECO:0000256" key="8">
    <source>
        <dbReference type="ARBA" id="ARBA00023136"/>
    </source>
</evidence>
<dbReference type="InterPro" id="IPR027417">
    <property type="entry name" value="P-loop_NTPase"/>
</dbReference>
<dbReference type="Pfam" id="PF00005">
    <property type="entry name" value="ABC_tran"/>
    <property type="match status" value="1"/>
</dbReference>
<name>A0A371WXS7_9HYPH</name>
<dbReference type="InterPro" id="IPR008995">
    <property type="entry name" value="Mo/tungstate-bd_C_term_dom"/>
</dbReference>
<dbReference type="Gene3D" id="3.40.50.300">
    <property type="entry name" value="P-loop containing nucleotide triphosphate hydrolases"/>
    <property type="match status" value="1"/>
</dbReference>
<keyword evidence="4" id="KW-0997">Cell inner membrane</keyword>
<dbReference type="GO" id="GO:0015697">
    <property type="term" value="P:quaternary ammonium group transport"/>
    <property type="evidence" value="ECO:0007669"/>
    <property type="project" value="UniProtKB-ARBA"/>
</dbReference>
<keyword evidence="7" id="KW-1278">Translocase</keyword>
<sequence length="412" mass="44429">MRAFPPISARSSTTSTSKQRPTTETRSPASGRRSSNAERDRWNLSGRRYSGRIHPPSRGTSILTLAIDDLVKTFGEVKAVDHVSFEVEEGAFVCFLGPSGCGKTTLLRIIAGLEQADTGAVRLGGVDMSGVPARKRNFGVVFQSYSLFPNMSAQRNVGYGLECRGWSKSERQKRACEMLDLVGLADQARKLPSEMSGGQQQRVALARALAPNPSLLLLDEPLSALDAKVRDTLRQEIRSLQQRLGITTVMVTHDQDEALAMADTIVVLNGGKIEQIGHPRDLYTRPASAFVAGFIGHMNVLPVTRNGSGFHFSNTILDVDEADPGQGDIRSLGIRPEAIEVASSHGANAPRNVVPGEVRAVTFLGNLTRIEVAPDAQKDTVLTLELHGACDIPKLGDGLSLRLPSHALKVLP</sequence>
<evidence type="ECO:0000256" key="1">
    <source>
        <dbReference type="ARBA" id="ARBA00005417"/>
    </source>
</evidence>
<organism evidence="11 12">
    <name type="scientific">Fulvimarina endophytica</name>
    <dbReference type="NCBI Taxonomy" id="2293836"/>
    <lineage>
        <taxon>Bacteria</taxon>
        <taxon>Pseudomonadati</taxon>
        <taxon>Pseudomonadota</taxon>
        <taxon>Alphaproteobacteria</taxon>
        <taxon>Hyphomicrobiales</taxon>
        <taxon>Aurantimonadaceae</taxon>
        <taxon>Fulvimarina</taxon>
    </lineage>
</organism>
<protein>
    <submittedName>
        <fullName evidence="11">ATP-binding cassette domain-containing protein</fullName>
    </submittedName>
</protein>
<evidence type="ECO:0000313" key="11">
    <source>
        <dbReference type="EMBL" id="RFC61783.1"/>
    </source>
</evidence>
<evidence type="ECO:0000256" key="5">
    <source>
        <dbReference type="ARBA" id="ARBA00022741"/>
    </source>
</evidence>
<dbReference type="SUPFAM" id="SSF52540">
    <property type="entry name" value="P-loop containing nucleoside triphosphate hydrolases"/>
    <property type="match status" value="1"/>
</dbReference>
<dbReference type="SMART" id="SM00382">
    <property type="entry name" value="AAA"/>
    <property type="match status" value="1"/>
</dbReference>
<feature type="region of interest" description="Disordered" evidence="9">
    <location>
        <begin position="1"/>
        <end position="55"/>
    </location>
</feature>
<keyword evidence="2" id="KW-0813">Transport</keyword>
<evidence type="ECO:0000256" key="4">
    <source>
        <dbReference type="ARBA" id="ARBA00022519"/>
    </source>
</evidence>
<dbReference type="GO" id="GO:0043190">
    <property type="term" value="C:ATP-binding cassette (ABC) transporter complex"/>
    <property type="evidence" value="ECO:0007669"/>
    <property type="project" value="InterPro"/>
</dbReference>
<dbReference type="PROSITE" id="PS50893">
    <property type="entry name" value="ABC_TRANSPORTER_2"/>
    <property type="match status" value="1"/>
</dbReference>
<dbReference type="GO" id="GO:0005524">
    <property type="term" value="F:ATP binding"/>
    <property type="evidence" value="ECO:0007669"/>
    <property type="project" value="UniProtKB-KW"/>
</dbReference>
<dbReference type="Gene3D" id="2.40.50.100">
    <property type="match status" value="1"/>
</dbReference>
<keyword evidence="5" id="KW-0547">Nucleotide-binding</keyword>
<evidence type="ECO:0000256" key="7">
    <source>
        <dbReference type="ARBA" id="ARBA00022967"/>
    </source>
</evidence>
<evidence type="ECO:0000313" key="12">
    <source>
        <dbReference type="Proteomes" id="UP000264310"/>
    </source>
</evidence>
<evidence type="ECO:0000256" key="6">
    <source>
        <dbReference type="ARBA" id="ARBA00022840"/>
    </source>
</evidence>
<dbReference type="InterPro" id="IPR013611">
    <property type="entry name" value="Transp-assoc_OB_typ2"/>
</dbReference>
<evidence type="ECO:0000256" key="9">
    <source>
        <dbReference type="SAM" id="MobiDB-lite"/>
    </source>
</evidence>
<proteinExistence type="inferred from homology"/>
<evidence type="ECO:0000259" key="10">
    <source>
        <dbReference type="PROSITE" id="PS50893"/>
    </source>
</evidence>
<evidence type="ECO:0000256" key="2">
    <source>
        <dbReference type="ARBA" id="ARBA00022448"/>
    </source>
</evidence>
<dbReference type="Pfam" id="PF08402">
    <property type="entry name" value="TOBE_2"/>
    <property type="match status" value="1"/>
</dbReference>